<evidence type="ECO:0000256" key="5">
    <source>
        <dbReference type="SAM" id="Phobius"/>
    </source>
</evidence>
<evidence type="ECO:0000256" key="1">
    <source>
        <dbReference type="ARBA" id="ARBA00004141"/>
    </source>
</evidence>
<organism evidence="6 7">
    <name type="scientific">Scytalidium lignicola</name>
    <name type="common">Hyphomycete</name>
    <dbReference type="NCBI Taxonomy" id="5539"/>
    <lineage>
        <taxon>Eukaryota</taxon>
        <taxon>Fungi</taxon>
        <taxon>Dikarya</taxon>
        <taxon>Ascomycota</taxon>
        <taxon>Pezizomycotina</taxon>
        <taxon>Leotiomycetes</taxon>
        <taxon>Leotiomycetes incertae sedis</taxon>
        <taxon>Scytalidium</taxon>
    </lineage>
</organism>
<evidence type="ECO:0000313" key="7">
    <source>
        <dbReference type="Proteomes" id="UP000258309"/>
    </source>
</evidence>
<evidence type="ECO:0008006" key="8">
    <source>
        <dbReference type="Google" id="ProtNLM"/>
    </source>
</evidence>
<keyword evidence="4 5" id="KW-0472">Membrane</keyword>
<dbReference type="OrthoDB" id="268400at2759"/>
<feature type="transmembrane region" description="Helical" evidence="5">
    <location>
        <begin position="167"/>
        <end position="190"/>
    </location>
</feature>
<dbReference type="STRING" id="5539.A0A3E2H281"/>
<accession>A0A3E2H281</accession>
<dbReference type="EMBL" id="NCSJ02000204">
    <property type="protein sequence ID" value="RFU27500.1"/>
    <property type="molecule type" value="Genomic_DNA"/>
</dbReference>
<feature type="non-terminal residue" evidence="6">
    <location>
        <position position="1"/>
    </location>
</feature>
<feature type="transmembrane region" description="Helical" evidence="5">
    <location>
        <begin position="136"/>
        <end position="155"/>
    </location>
</feature>
<dbReference type="PANTHER" id="PTHR23502">
    <property type="entry name" value="MAJOR FACILITATOR SUPERFAMILY"/>
    <property type="match status" value="1"/>
</dbReference>
<dbReference type="Gene3D" id="1.20.1250.20">
    <property type="entry name" value="MFS general substrate transporter like domains"/>
    <property type="match status" value="1"/>
</dbReference>
<reference evidence="6 7" key="1">
    <citation type="submission" date="2018-05" db="EMBL/GenBank/DDBJ databases">
        <title>Draft genome sequence of Scytalidium lignicola DSM 105466, a ubiquitous saprotrophic fungus.</title>
        <authorList>
            <person name="Buettner E."/>
            <person name="Gebauer A.M."/>
            <person name="Hofrichter M."/>
            <person name="Liers C."/>
            <person name="Kellner H."/>
        </authorList>
    </citation>
    <scope>NUCLEOTIDE SEQUENCE [LARGE SCALE GENOMIC DNA]</scope>
    <source>
        <strain evidence="6 7">DSM 105466</strain>
    </source>
</reference>
<feature type="transmembrane region" description="Helical" evidence="5">
    <location>
        <begin position="202"/>
        <end position="221"/>
    </location>
</feature>
<evidence type="ECO:0000256" key="4">
    <source>
        <dbReference type="ARBA" id="ARBA00023136"/>
    </source>
</evidence>
<dbReference type="PANTHER" id="PTHR23502:SF2">
    <property type="entry name" value="TRANSPORTER, PUTATIVE (AFU_ORTHOLOGUE AFUA_2G08910)-RELATED"/>
    <property type="match status" value="1"/>
</dbReference>
<dbReference type="InterPro" id="IPR011701">
    <property type="entry name" value="MFS"/>
</dbReference>
<keyword evidence="3 5" id="KW-1133">Transmembrane helix</keyword>
<dbReference type="AlphaFoldDB" id="A0A3E2H281"/>
<protein>
    <recommendedName>
        <fullName evidence="8">Major facilitator superfamily (MFS) profile domain-containing protein</fullName>
    </recommendedName>
</protein>
<keyword evidence="7" id="KW-1185">Reference proteome</keyword>
<evidence type="ECO:0000313" key="6">
    <source>
        <dbReference type="EMBL" id="RFU27500.1"/>
    </source>
</evidence>
<gene>
    <name evidence="6" type="ORF">B7463_g8840</name>
</gene>
<name>A0A3E2H281_SCYLI</name>
<comment type="caution">
    <text evidence="6">The sequence shown here is derived from an EMBL/GenBank/DDBJ whole genome shotgun (WGS) entry which is preliminary data.</text>
</comment>
<dbReference type="GO" id="GO:0022857">
    <property type="term" value="F:transmembrane transporter activity"/>
    <property type="evidence" value="ECO:0007669"/>
    <property type="project" value="InterPro"/>
</dbReference>
<dbReference type="SUPFAM" id="SSF103473">
    <property type="entry name" value="MFS general substrate transporter"/>
    <property type="match status" value="1"/>
</dbReference>
<sequence length="260" mass="29435">MEEGSPDAHDETLYDRSGSEYWRNPSYNRFRFHRLDLTPLALKDFIRPLNLFARSRVLIPAIAYALVFTYANTAITVELPQQFGKKFHFNAQQIGLQYISVIIGSGLGEQLSGPLSDLFLNRYSKRVGHKHPAHRLWISYFGFLTVFVGIIVWGVQLNKAKEMQWNVTPLIGAGISNFGNQVITTTLITFSVDNYRDQAADVGVFINVIRQTWAFIGPFYFPIMYDSLGLVGGSGLLVGLVALFGLTSVILIHYRDRKYM</sequence>
<dbReference type="OMA" id="CHPDDPG"/>
<evidence type="ECO:0000256" key="2">
    <source>
        <dbReference type="ARBA" id="ARBA00022692"/>
    </source>
</evidence>
<feature type="transmembrane region" description="Helical" evidence="5">
    <location>
        <begin position="95"/>
        <end position="115"/>
    </location>
</feature>
<feature type="transmembrane region" description="Helical" evidence="5">
    <location>
        <begin position="57"/>
        <end position="75"/>
    </location>
</feature>
<feature type="transmembrane region" description="Helical" evidence="5">
    <location>
        <begin position="227"/>
        <end position="254"/>
    </location>
</feature>
<keyword evidence="2 5" id="KW-0812">Transmembrane</keyword>
<proteinExistence type="predicted"/>
<evidence type="ECO:0000256" key="3">
    <source>
        <dbReference type="ARBA" id="ARBA00022989"/>
    </source>
</evidence>
<comment type="subcellular location">
    <subcellularLocation>
        <location evidence="1">Membrane</location>
        <topology evidence="1">Multi-pass membrane protein</topology>
    </subcellularLocation>
</comment>
<feature type="non-terminal residue" evidence="6">
    <location>
        <position position="260"/>
    </location>
</feature>
<dbReference type="InterPro" id="IPR036259">
    <property type="entry name" value="MFS_trans_sf"/>
</dbReference>
<dbReference type="GO" id="GO:0005886">
    <property type="term" value="C:plasma membrane"/>
    <property type="evidence" value="ECO:0007669"/>
    <property type="project" value="TreeGrafter"/>
</dbReference>
<dbReference type="Proteomes" id="UP000258309">
    <property type="component" value="Unassembled WGS sequence"/>
</dbReference>
<dbReference type="Pfam" id="PF07690">
    <property type="entry name" value="MFS_1"/>
    <property type="match status" value="1"/>
</dbReference>